<reference evidence="11" key="1">
    <citation type="submission" date="2023-08" db="EMBL/GenBank/DDBJ databases">
        <authorList>
            <person name="Audoor S."/>
            <person name="Bilcke G."/>
        </authorList>
    </citation>
    <scope>NUCLEOTIDE SEQUENCE</scope>
</reference>
<evidence type="ECO:0000256" key="5">
    <source>
        <dbReference type="ARBA" id="ARBA00022968"/>
    </source>
</evidence>
<dbReference type="InterPro" id="IPR026071">
    <property type="entry name" value="Glyco_Hydrolase_99"/>
</dbReference>
<keyword evidence="5" id="KW-0735">Signal-anchor</keyword>
<comment type="subcellular location">
    <subcellularLocation>
        <location evidence="1">Golgi apparatus membrane</location>
        <topology evidence="1">Single-pass type II membrane protein</topology>
    </subcellularLocation>
</comment>
<keyword evidence="8" id="KW-0472">Membrane</keyword>
<evidence type="ECO:0000256" key="10">
    <source>
        <dbReference type="SAM" id="SignalP"/>
    </source>
</evidence>
<comment type="caution">
    <text evidence="11">The sequence shown here is derived from an EMBL/GenBank/DDBJ whole genome shotgun (WGS) entry which is preliminary data.</text>
</comment>
<name>A0AAD2FND9_9STRA</name>
<evidence type="ECO:0000256" key="7">
    <source>
        <dbReference type="ARBA" id="ARBA00023034"/>
    </source>
</evidence>
<evidence type="ECO:0000256" key="8">
    <source>
        <dbReference type="ARBA" id="ARBA00023136"/>
    </source>
</evidence>
<evidence type="ECO:0000256" key="6">
    <source>
        <dbReference type="ARBA" id="ARBA00022989"/>
    </source>
</evidence>
<dbReference type="Pfam" id="PF16317">
    <property type="entry name" value="Glyco_hydro_99"/>
    <property type="match status" value="2"/>
</dbReference>
<feature type="chain" id="PRO_5042150876" evidence="10">
    <location>
        <begin position="30"/>
        <end position="530"/>
    </location>
</feature>
<dbReference type="PANTHER" id="PTHR13572">
    <property type="entry name" value="ENDO-ALPHA-1,2-MANNOSIDASE"/>
    <property type="match status" value="1"/>
</dbReference>
<sequence length="530" mass="60183">MRLLTVSSISLFFCCSSFMLVVCASDADADTHSIADDSRSETKRNRSRVLKGSSRYTWDDSMSLTMSTSALKFRSLQELTMEDLEDRKRQPVASKDDMRLSIGGSWRDNLVLSHHPSSAPSVTARPTTTPSNQPTSKPSSSPTIMPTINDEFIAGQLVVGAYYYPWHADDFHNDEGYLRDDLDPRQQPVLGEYDDREESVVTQHLRWSRQANINLWVTSWWGPGSQSDQTTLENILPHPKLRNHKIALFYETLGRIRPSEDYSLQRVESDMQHMCTNFFDHPNYYTVTDLANGPRPVVFMYLSRHLANRDLLRVTTELMRETVRNACGKELFIVGDQVFGFASEKDFINNPRHYSAFQLLDAVTNYDVYGSVAQIVGNKGGTLTQSQVQEYYQGEQTLWKQAAEQYNCQFIPSVSPGYNDLSVRPQEENPPLSRALAGQDRGSVLREALKYAIPLADTSSLDKSVIQPNRVLMVNSFNEWHEDTQIEPVVGNPASFPDELTFGFEYEGYGDKYLEILRVGTEKEIDGLLR</sequence>
<protein>
    <submittedName>
        <fullName evidence="11">Uncharacterized protein</fullName>
    </submittedName>
</protein>
<proteinExistence type="inferred from homology"/>
<dbReference type="GO" id="GO:0004559">
    <property type="term" value="F:alpha-mannosidase activity"/>
    <property type="evidence" value="ECO:0007669"/>
    <property type="project" value="TreeGrafter"/>
</dbReference>
<evidence type="ECO:0000256" key="3">
    <source>
        <dbReference type="ARBA" id="ARBA00022692"/>
    </source>
</evidence>
<dbReference type="GO" id="GO:0000139">
    <property type="term" value="C:Golgi membrane"/>
    <property type="evidence" value="ECO:0007669"/>
    <property type="project" value="UniProtKB-SubCell"/>
</dbReference>
<dbReference type="PANTHER" id="PTHR13572:SF4">
    <property type="entry name" value="RE57134P"/>
    <property type="match status" value="1"/>
</dbReference>
<keyword evidence="3" id="KW-0812">Transmembrane</keyword>
<organism evidence="11 12">
    <name type="scientific">Cylindrotheca closterium</name>
    <dbReference type="NCBI Taxonomy" id="2856"/>
    <lineage>
        <taxon>Eukaryota</taxon>
        <taxon>Sar</taxon>
        <taxon>Stramenopiles</taxon>
        <taxon>Ochrophyta</taxon>
        <taxon>Bacillariophyta</taxon>
        <taxon>Bacillariophyceae</taxon>
        <taxon>Bacillariophycidae</taxon>
        <taxon>Bacillariales</taxon>
        <taxon>Bacillariaceae</taxon>
        <taxon>Cylindrotheca</taxon>
    </lineage>
</organism>
<comment type="similarity">
    <text evidence="2">Belongs to the glycosyl hydrolase 99 family.</text>
</comment>
<accession>A0AAD2FND9</accession>
<keyword evidence="6" id="KW-1133">Transmembrane helix</keyword>
<evidence type="ECO:0000256" key="2">
    <source>
        <dbReference type="ARBA" id="ARBA00009559"/>
    </source>
</evidence>
<dbReference type="EMBL" id="CAKOGP040001725">
    <property type="protein sequence ID" value="CAJ1947301.1"/>
    <property type="molecule type" value="Genomic_DNA"/>
</dbReference>
<keyword evidence="12" id="KW-1185">Reference proteome</keyword>
<dbReference type="Proteomes" id="UP001295423">
    <property type="component" value="Unassembled WGS sequence"/>
</dbReference>
<gene>
    <name evidence="11" type="ORF">CYCCA115_LOCUS11078</name>
</gene>
<keyword evidence="4" id="KW-0378">Hydrolase</keyword>
<evidence type="ECO:0000313" key="11">
    <source>
        <dbReference type="EMBL" id="CAJ1947301.1"/>
    </source>
</evidence>
<keyword evidence="7" id="KW-0333">Golgi apparatus</keyword>
<evidence type="ECO:0000313" key="12">
    <source>
        <dbReference type="Proteomes" id="UP001295423"/>
    </source>
</evidence>
<dbReference type="AlphaFoldDB" id="A0AAD2FND9"/>
<evidence type="ECO:0000256" key="9">
    <source>
        <dbReference type="SAM" id="MobiDB-lite"/>
    </source>
</evidence>
<keyword evidence="10" id="KW-0732">Signal</keyword>
<feature type="signal peptide" evidence="10">
    <location>
        <begin position="1"/>
        <end position="29"/>
    </location>
</feature>
<dbReference type="Gene3D" id="3.20.20.80">
    <property type="entry name" value="Glycosidases"/>
    <property type="match status" value="1"/>
</dbReference>
<feature type="compositionally biased region" description="Polar residues" evidence="9">
    <location>
        <begin position="115"/>
        <end position="143"/>
    </location>
</feature>
<evidence type="ECO:0000256" key="4">
    <source>
        <dbReference type="ARBA" id="ARBA00022801"/>
    </source>
</evidence>
<feature type="region of interest" description="Disordered" evidence="9">
    <location>
        <begin position="113"/>
        <end position="143"/>
    </location>
</feature>
<evidence type="ECO:0000256" key="1">
    <source>
        <dbReference type="ARBA" id="ARBA00004323"/>
    </source>
</evidence>